<sequence length="147" mass="16702">AWSVDDDTILYRLLVFLQPPPGYSFIIEEDTTWQLPVRIFRTHVVMECMCQREQLLLGDTCFLHSANGLPRDQSSDLLSRLCTDSYLDMEKVACWAQLLVRSAWLCMPQAQKCQLTVLPSSQNCAFQLTGTSTSKTTIMTEMICAVQ</sequence>
<accession>A0A7L0EGH4</accession>
<name>A0A7L0EGH4_TROML</name>
<feature type="non-terminal residue" evidence="1">
    <location>
        <position position="147"/>
    </location>
</feature>
<reference evidence="1 2" key="1">
    <citation type="submission" date="2019-09" db="EMBL/GenBank/DDBJ databases">
        <title>Bird 10,000 Genomes (B10K) Project - Family phase.</title>
        <authorList>
            <person name="Zhang G."/>
        </authorList>
    </citation>
    <scope>NUCLEOTIDE SEQUENCE [LARGE SCALE GENOMIC DNA]</scope>
    <source>
        <strain evidence="1">B10K-DU-007-40</strain>
        <tissue evidence="1">Mixed tissue sample</tissue>
    </source>
</reference>
<protein>
    <submittedName>
        <fullName evidence="1">IPIL1 protein</fullName>
    </submittedName>
</protein>
<gene>
    <name evidence="1" type="primary">Itpripl1_2</name>
    <name evidence="1" type="ORF">TROMEL_R15498</name>
</gene>
<dbReference type="Proteomes" id="UP000550660">
    <property type="component" value="Unassembled WGS sequence"/>
</dbReference>
<dbReference type="EMBL" id="VXAG01000871">
    <property type="protein sequence ID" value="NXJ81861.1"/>
    <property type="molecule type" value="Genomic_DNA"/>
</dbReference>
<keyword evidence="2" id="KW-1185">Reference proteome</keyword>
<proteinExistence type="predicted"/>
<comment type="caution">
    <text evidence="1">The sequence shown here is derived from an EMBL/GenBank/DDBJ whole genome shotgun (WGS) entry which is preliminary data.</text>
</comment>
<dbReference type="OrthoDB" id="9390510at2759"/>
<feature type="non-terminal residue" evidence="1">
    <location>
        <position position="1"/>
    </location>
</feature>
<dbReference type="AlphaFoldDB" id="A0A7L0EGH4"/>
<evidence type="ECO:0000313" key="2">
    <source>
        <dbReference type="Proteomes" id="UP000550660"/>
    </source>
</evidence>
<organism evidence="1 2">
    <name type="scientific">Trogon melanurus</name>
    <name type="common">Black-tailed trogon</name>
    <dbReference type="NCBI Taxonomy" id="56311"/>
    <lineage>
        <taxon>Eukaryota</taxon>
        <taxon>Metazoa</taxon>
        <taxon>Chordata</taxon>
        <taxon>Craniata</taxon>
        <taxon>Vertebrata</taxon>
        <taxon>Euteleostomi</taxon>
        <taxon>Archelosauria</taxon>
        <taxon>Archosauria</taxon>
        <taxon>Dinosauria</taxon>
        <taxon>Saurischia</taxon>
        <taxon>Theropoda</taxon>
        <taxon>Coelurosauria</taxon>
        <taxon>Aves</taxon>
        <taxon>Neognathae</taxon>
        <taxon>Neoaves</taxon>
        <taxon>Telluraves</taxon>
        <taxon>Coraciimorphae</taxon>
        <taxon>Trogoniformes</taxon>
        <taxon>Trogonidae</taxon>
        <taxon>Trogon</taxon>
    </lineage>
</organism>
<evidence type="ECO:0000313" key="1">
    <source>
        <dbReference type="EMBL" id="NXJ81861.1"/>
    </source>
</evidence>